<dbReference type="Proteomes" id="UP000027586">
    <property type="component" value="Unassembled WGS sequence"/>
</dbReference>
<gene>
    <name evidence="1" type="ORF">LCOR_05997.1</name>
</gene>
<evidence type="ECO:0000313" key="2">
    <source>
        <dbReference type="Proteomes" id="UP000027586"/>
    </source>
</evidence>
<proteinExistence type="predicted"/>
<dbReference type="Gene3D" id="3.80.10.10">
    <property type="entry name" value="Ribonuclease Inhibitor"/>
    <property type="match status" value="1"/>
</dbReference>
<name>A0A068RYF0_9FUNG</name>
<sequence>MGNTSTLEEIIITTRTTMSGATWIPSISRLQRLKSLKLHVYGIHEDCLPAMEEIGRGCPALEELTLGMRTCDINEGIIASFCQHPNLKRLRIGSTSLSPASLMLMTTFSSLEYLYLRCNVPESILKMLHKHISKIVINKLPTDLY</sequence>
<dbReference type="EMBL" id="CBTN010000025">
    <property type="protein sequence ID" value="CDH54780.1"/>
    <property type="molecule type" value="Genomic_DNA"/>
</dbReference>
<comment type="caution">
    <text evidence="1">The sequence shown here is derived from an EMBL/GenBank/DDBJ whole genome shotgun (WGS) entry which is preliminary data.</text>
</comment>
<dbReference type="InterPro" id="IPR032675">
    <property type="entry name" value="LRR_dom_sf"/>
</dbReference>
<accession>A0A068RYF0</accession>
<organism evidence="1 2">
    <name type="scientific">Lichtheimia corymbifera JMRC:FSU:9682</name>
    <dbReference type="NCBI Taxonomy" id="1263082"/>
    <lineage>
        <taxon>Eukaryota</taxon>
        <taxon>Fungi</taxon>
        <taxon>Fungi incertae sedis</taxon>
        <taxon>Mucoromycota</taxon>
        <taxon>Mucoromycotina</taxon>
        <taxon>Mucoromycetes</taxon>
        <taxon>Mucorales</taxon>
        <taxon>Lichtheimiaceae</taxon>
        <taxon>Lichtheimia</taxon>
    </lineage>
</organism>
<dbReference type="AlphaFoldDB" id="A0A068RYF0"/>
<evidence type="ECO:0000313" key="1">
    <source>
        <dbReference type="EMBL" id="CDH54780.1"/>
    </source>
</evidence>
<keyword evidence="2" id="KW-1185">Reference proteome</keyword>
<protein>
    <submittedName>
        <fullName evidence="1">Uncharacterized protein</fullName>
    </submittedName>
</protein>
<dbReference type="SUPFAM" id="SSF52047">
    <property type="entry name" value="RNI-like"/>
    <property type="match status" value="1"/>
</dbReference>
<dbReference type="OrthoDB" id="10479820at2759"/>
<reference evidence="1" key="1">
    <citation type="submission" date="2013-08" db="EMBL/GenBank/DDBJ databases">
        <title>Gene expansion shapes genome architecture in the human pathogen Lichtheimia corymbifera: an evolutionary genomics analysis in the ancient terrestrial Mucorales (Mucoromycotina).</title>
        <authorList>
            <person name="Schwartze V.U."/>
            <person name="Winter S."/>
            <person name="Shelest E."/>
            <person name="Marcet-Houben M."/>
            <person name="Horn F."/>
            <person name="Wehner S."/>
            <person name="Hoffmann K."/>
            <person name="Riege K."/>
            <person name="Sammeth M."/>
            <person name="Nowrousian M."/>
            <person name="Valiante V."/>
            <person name="Linde J."/>
            <person name="Jacobsen I.D."/>
            <person name="Marz M."/>
            <person name="Brakhage A.A."/>
            <person name="Gabaldon T."/>
            <person name="Bocker S."/>
            <person name="Voigt K."/>
        </authorList>
    </citation>
    <scope>NUCLEOTIDE SEQUENCE [LARGE SCALE GENOMIC DNA]</scope>
    <source>
        <strain evidence="1">FSU 9682</strain>
    </source>
</reference>
<dbReference type="VEuPathDB" id="FungiDB:LCOR_05997.1"/>